<dbReference type="PANTHER" id="PTHR43856:SF1">
    <property type="entry name" value="MITOCHONDRIAL CARDIOLIPIN HYDROLASE"/>
    <property type="match status" value="1"/>
</dbReference>
<keyword evidence="10" id="KW-1185">Reference proteome</keyword>
<keyword evidence="7" id="KW-1133">Transmembrane helix</keyword>
<feature type="transmembrane region" description="Helical" evidence="7">
    <location>
        <begin position="102"/>
        <end position="120"/>
    </location>
</feature>
<dbReference type="Gene3D" id="3.30.870.10">
    <property type="entry name" value="Endonuclease Chain A"/>
    <property type="match status" value="1"/>
</dbReference>
<evidence type="ECO:0000256" key="3">
    <source>
        <dbReference type="ARBA" id="ARBA00012027"/>
    </source>
</evidence>
<evidence type="ECO:0000259" key="8">
    <source>
        <dbReference type="PROSITE" id="PS50035"/>
    </source>
</evidence>
<dbReference type="PANTHER" id="PTHR43856">
    <property type="entry name" value="CARDIOLIPIN HYDROLASE"/>
    <property type="match status" value="1"/>
</dbReference>
<dbReference type="PROSITE" id="PS50035">
    <property type="entry name" value="PLD"/>
    <property type="match status" value="1"/>
</dbReference>
<dbReference type="Pfam" id="PF13091">
    <property type="entry name" value="PLDc_2"/>
    <property type="match status" value="1"/>
</dbReference>
<dbReference type="InterPro" id="IPR051406">
    <property type="entry name" value="PLD_domain"/>
</dbReference>
<sequence>MFYNNTACDIYIGTGAGKKLLQDIDNAKHSIQILSPFLSPFLIKKLILLHRKGITITLITTDEIEDFYGDRERNIHQLILQDRQMDTQAEARRNRWKIFAKGLNWIILLSALSYLAIGTLAWNVKLFLPLIPIGILFQIVRWLRIKIRSHRIYHYSYRQLFPFKVFVSPSKFGYGHTYLHGKIYLIDDQIAYLGSLNFTGGGTRSNYETRIRIADKPSVEEIRKEFHRLFQQEELPEVDIQSWGRKLYTEPIN</sequence>
<protein>
    <recommendedName>
        <fullName evidence="3">phospholipase D</fullName>
        <ecNumber evidence="3">3.1.4.4</ecNumber>
    </recommendedName>
</protein>
<organism evidence="9 10">
    <name type="scientific">Cerina litoralis</name>
    <dbReference type="NCBI Taxonomy" id="2874477"/>
    <lineage>
        <taxon>Bacteria</taxon>
        <taxon>Pseudomonadati</taxon>
        <taxon>Bacteroidota</taxon>
        <taxon>Flavobacteriia</taxon>
        <taxon>Flavobacteriales</taxon>
        <taxon>Flavobacteriaceae</taxon>
        <taxon>Cerina</taxon>
    </lineage>
</organism>
<keyword evidence="7" id="KW-0472">Membrane</keyword>
<evidence type="ECO:0000313" key="9">
    <source>
        <dbReference type="EMBL" id="MCG2462071.1"/>
    </source>
</evidence>
<evidence type="ECO:0000256" key="4">
    <source>
        <dbReference type="ARBA" id="ARBA00022801"/>
    </source>
</evidence>
<evidence type="ECO:0000256" key="1">
    <source>
        <dbReference type="ARBA" id="ARBA00000798"/>
    </source>
</evidence>
<dbReference type="InterPro" id="IPR025202">
    <property type="entry name" value="PLD-like_dom"/>
</dbReference>
<evidence type="ECO:0000256" key="6">
    <source>
        <dbReference type="ARBA" id="ARBA00023098"/>
    </source>
</evidence>
<keyword evidence="6" id="KW-0443">Lipid metabolism</keyword>
<evidence type="ECO:0000256" key="5">
    <source>
        <dbReference type="ARBA" id="ARBA00022963"/>
    </source>
</evidence>
<keyword evidence="4" id="KW-0378">Hydrolase</keyword>
<dbReference type="SUPFAM" id="SSF56024">
    <property type="entry name" value="Phospholipase D/nuclease"/>
    <property type="match status" value="1"/>
</dbReference>
<evidence type="ECO:0000313" key="10">
    <source>
        <dbReference type="Proteomes" id="UP001200642"/>
    </source>
</evidence>
<dbReference type="GO" id="GO:0016042">
    <property type="term" value="P:lipid catabolic process"/>
    <property type="evidence" value="ECO:0007669"/>
    <property type="project" value="UniProtKB-KW"/>
</dbReference>
<proteinExistence type="inferred from homology"/>
<keyword evidence="7" id="KW-0812">Transmembrane</keyword>
<feature type="domain" description="PLD phosphodiesterase" evidence="8">
    <location>
        <begin position="175"/>
        <end position="202"/>
    </location>
</feature>
<reference evidence="9" key="1">
    <citation type="submission" date="2023-02" db="EMBL/GenBank/DDBJ databases">
        <title>Genome of Flavobacteriaceae gen. nov. sp. strain F89.</title>
        <authorList>
            <person name="Wang Y."/>
        </authorList>
    </citation>
    <scope>NUCLEOTIDE SEQUENCE</scope>
    <source>
        <strain evidence="9">F89</strain>
    </source>
</reference>
<gene>
    <name evidence="9" type="ORF">K8352_15030</name>
</gene>
<name>A0AAE3EYH5_9FLAO</name>
<evidence type="ECO:0000256" key="7">
    <source>
        <dbReference type="SAM" id="Phobius"/>
    </source>
</evidence>
<comment type="catalytic activity">
    <reaction evidence="1">
        <text>a 1,2-diacyl-sn-glycero-3-phosphocholine + H2O = a 1,2-diacyl-sn-glycero-3-phosphate + choline + H(+)</text>
        <dbReference type="Rhea" id="RHEA:14445"/>
        <dbReference type="ChEBI" id="CHEBI:15354"/>
        <dbReference type="ChEBI" id="CHEBI:15377"/>
        <dbReference type="ChEBI" id="CHEBI:15378"/>
        <dbReference type="ChEBI" id="CHEBI:57643"/>
        <dbReference type="ChEBI" id="CHEBI:58608"/>
        <dbReference type="EC" id="3.1.4.4"/>
    </reaction>
</comment>
<dbReference type="EC" id="3.1.4.4" evidence="3"/>
<dbReference type="Proteomes" id="UP001200642">
    <property type="component" value="Unassembled WGS sequence"/>
</dbReference>
<dbReference type="SMART" id="SM00155">
    <property type="entry name" value="PLDc"/>
    <property type="match status" value="1"/>
</dbReference>
<dbReference type="GO" id="GO:0016891">
    <property type="term" value="F:RNA endonuclease activity producing 5'-phosphomonoesters, hydrolytic mechanism"/>
    <property type="evidence" value="ECO:0007669"/>
    <property type="project" value="TreeGrafter"/>
</dbReference>
<comment type="caution">
    <text evidence="9">The sequence shown here is derived from an EMBL/GenBank/DDBJ whole genome shotgun (WGS) entry which is preliminary data.</text>
</comment>
<comment type="similarity">
    <text evidence="2">Belongs to the phospholipase D family.</text>
</comment>
<feature type="transmembrane region" description="Helical" evidence="7">
    <location>
        <begin position="126"/>
        <end position="143"/>
    </location>
</feature>
<dbReference type="RefSeq" id="WP_317903212.1">
    <property type="nucleotide sequence ID" value="NZ_JAIRBC010000024.1"/>
</dbReference>
<dbReference type="InterPro" id="IPR001736">
    <property type="entry name" value="PLipase_D/transphosphatidylase"/>
</dbReference>
<dbReference type="GO" id="GO:0006793">
    <property type="term" value="P:phosphorus metabolic process"/>
    <property type="evidence" value="ECO:0007669"/>
    <property type="project" value="UniProtKB-ARBA"/>
</dbReference>
<keyword evidence="5" id="KW-0442">Lipid degradation</keyword>
<dbReference type="AlphaFoldDB" id="A0AAE3EYH5"/>
<accession>A0AAE3EYH5</accession>
<evidence type="ECO:0000256" key="2">
    <source>
        <dbReference type="ARBA" id="ARBA00008664"/>
    </source>
</evidence>
<dbReference type="EMBL" id="JAIRBC010000024">
    <property type="protein sequence ID" value="MCG2462071.1"/>
    <property type="molecule type" value="Genomic_DNA"/>
</dbReference>
<dbReference type="GO" id="GO:0004630">
    <property type="term" value="F:phospholipase D activity"/>
    <property type="evidence" value="ECO:0007669"/>
    <property type="project" value="UniProtKB-EC"/>
</dbReference>